<sequence>MTQITASTYCKPRQRFKLTSVLDALSLRRQRCQLARLDDRALLDIGITREEAEAEAKRRIWDAPEFWQK</sequence>
<reference evidence="2 3" key="1">
    <citation type="submission" date="2017-05" db="EMBL/GenBank/DDBJ databases">
        <authorList>
            <person name="Varghese N."/>
            <person name="Submissions S."/>
        </authorList>
    </citation>
    <scope>NUCLEOTIDE SEQUENCE [LARGE SCALE GENOMIC DNA]</scope>
    <source>
        <strain evidence="2 3">DSM 28009</strain>
    </source>
</reference>
<evidence type="ECO:0000313" key="3">
    <source>
        <dbReference type="Proteomes" id="UP000319555"/>
    </source>
</evidence>
<keyword evidence="3" id="KW-1185">Reference proteome</keyword>
<dbReference type="RefSeq" id="WP_142636743.1">
    <property type="nucleotide sequence ID" value="NZ_CANLVA010000001.1"/>
</dbReference>
<dbReference type="AlphaFoldDB" id="A0A521D282"/>
<dbReference type="Pfam" id="PF06568">
    <property type="entry name" value="YjiS-like"/>
    <property type="match status" value="1"/>
</dbReference>
<dbReference type="Proteomes" id="UP000319555">
    <property type="component" value="Unassembled WGS sequence"/>
</dbReference>
<evidence type="ECO:0000313" key="2">
    <source>
        <dbReference type="EMBL" id="SMO65809.1"/>
    </source>
</evidence>
<dbReference type="EMBL" id="FXTE01000004">
    <property type="protein sequence ID" value="SMO65809.1"/>
    <property type="molecule type" value="Genomic_DNA"/>
</dbReference>
<accession>A0A521D282</accession>
<name>A0A521D282_9RHOB</name>
<proteinExistence type="predicted"/>
<evidence type="ECO:0000259" key="1">
    <source>
        <dbReference type="Pfam" id="PF06568"/>
    </source>
</evidence>
<protein>
    <recommendedName>
        <fullName evidence="1">YjiS-like domain-containing protein</fullName>
    </recommendedName>
</protein>
<feature type="domain" description="YjiS-like" evidence="1">
    <location>
        <begin position="27"/>
        <end position="53"/>
    </location>
</feature>
<organism evidence="2 3">
    <name type="scientific">Ruegeria faecimaris</name>
    <dbReference type="NCBI Taxonomy" id="686389"/>
    <lineage>
        <taxon>Bacteria</taxon>
        <taxon>Pseudomonadati</taxon>
        <taxon>Pseudomonadota</taxon>
        <taxon>Alphaproteobacteria</taxon>
        <taxon>Rhodobacterales</taxon>
        <taxon>Roseobacteraceae</taxon>
        <taxon>Ruegeria</taxon>
    </lineage>
</organism>
<dbReference type="InterPro" id="IPR009506">
    <property type="entry name" value="YjiS-like"/>
</dbReference>
<dbReference type="OrthoDB" id="8096613at2"/>
<gene>
    <name evidence="2" type="ORF">SAMN06265380_104157</name>
</gene>